<keyword evidence="1" id="KW-1133">Transmembrane helix</keyword>
<evidence type="ECO:0008006" key="5">
    <source>
        <dbReference type="Google" id="ProtNLM"/>
    </source>
</evidence>
<protein>
    <recommendedName>
        <fullName evidence="5">Cellulose biosynthesis cyclic di-GMP-binding regulatory protein BcsB</fullName>
    </recommendedName>
</protein>
<evidence type="ECO:0000256" key="1">
    <source>
        <dbReference type="SAM" id="Phobius"/>
    </source>
</evidence>
<feature type="transmembrane region" description="Helical" evidence="1">
    <location>
        <begin position="631"/>
        <end position="651"/>
    </location>
</feature>
<keyword evidence="1" id="KW-0472">Membrane</keyword>
<keyword evidence="1" id="KW-0812">Transmembrane</keyword>
<name>A0ABC8AU07_9NOCA</name>
<reference evidence="3 4" key="1">
    <citation type="submission" date="2016-10" db="EMBL/GenBank/DDBJ databases">
        <title>Genome sequence of Nocardia seriolae strain EM150506, isolated from Anguila japonica.</title>
        <authorList>
            <person name="Han H.-J."/>
        </authorList>
    </citation>
    <scope>NUCLEOTIDE SEQUENCE [LARGE SCALE GENOMIC DNA]</scope>
    <source>
        <strain evidence="3 4">EM150506</strain>
    </source>
</reference>
<dbReference type="Proteomes" id="UP000180166">
    <property type="component" value="Chromosome"/>
</dbReference>
<feature type="chain" id="PRO_5044787537" description="Cellulose biosynthesis cyclic di-GMP-binding regulatory protein BcsB" evidence="2">
    <location>
        <begin position="31"/>
        <end position="657"/>
    </location>
</feature>
<dbReference type="RefSeq" id="WP_071343953.1">
    <property type="nucleotide sequence ID" value="NZ_CP017839.1"/>
</dbReference>
<dbReference type="EMBL" id="CP017839">
    <property type="protein sequence ID" value="APA97477.1"/>
    <property type="molecule type" value="Genomic_DNA"/>
</dbReference>
<organism evidence="3 4">
    <name type="scientific">Nocardia seriolae</name>
    <dbReference type="NCBI Taxonomy" id="37332"/>
    <lineage>
        <taxon>Bacteria</taxon>
        <taxon>Bacillati</taxon>
        <taxon>Actinomycetota</taxon>
        <taxon>Actinomycetes</taxon>
        <taxon>Mycobacteriales</taxon>
        <taxon>Nocardiaceae</taxon>
        <taxon>Nocardia</taxon>
    </lineage>
</organism>
<evidence type="ECO:0000313" key="3">
    <source>
        <dbReference type="EMBL" id="APA97477.1"/>
    </source>
</evidence>
<evidence type="ECO:0000313" key="4">
    <source>
        <dbReference type="Proteomes" id="UP000180166"/>
    </source>
</evidence>
<sequence>MISLSLTSRTRLGRCAAAVLLAMTALSAPAAIGSLGMPSAGAEPGDHPIPLQNLGLGKTLAFPGREHETALTLPLLPGLPPVAITGTVQLPPTLAHGTLETRSKQRLLDRINVPLDPRAPVRISLAGAPVEGRAVSVSLTSSLLPEPGICPDDWMGQPFTLSDVAVVYSGEEQQPTTVADFLPPVLNRLTMYLPANPSDIESAAALTLSTTAAARYANQPVALDIRRLDAAAAAPDHPPAFLERQIVIREGEAGLRVTGGAEPILTISGDKDSLRTQIQLITGDLARAAMAGSVAALTVPVAPQLAPESTTLGALGQTQLSATAIGYVRVDFTIDMTRLGRPAKDVRIHLRGNRTPLPDTLNGQLAVTVGDRQLAAWPVEPSGRFDGWVTIPNELLTRFTTVTVTLQQAGLTHGCGLEQPVTLTIDPAGEVRGELAQPPVPGGLGALPQALLPDVQVGLGAPGFADSVRAAQILVAVQRLTAVPLRPRLVSFDTAVNSELPAVLVAADGPGPEIPTLPLARNGETLVVYGDDAELETKIDLRPPLQFGSLQAIWTGKRKVVVGTSTQAPEHLDHLLDWLLADLDRSFRLTGPVLLQAGDRDPEFFDPAAGVAERIAAADSGDSPITLGRRLALGGGVALLAGLLGAGAILLQRRRDR</sequence>
<dbReference type="AlphaFoldDB" id="A0ABC8AU07"/>
<evidence type="ECO:0000256" key="2">
    <source>
        <dbReference type="SAM" id="SignalP"/>
    </source>
</evidence>
<gene>
    <name evidence="3" type="ORF">NS506_03425</name>
</gene>
<proteinExistence type="predicted"/>
<keyword evidence="2" id="KW-0732">Signal</keyword>
<dbReference type="KEGG" id="nsr:NS506_03425"/>
<feature type="signal peptide" evidence="2">
    <location>
        <begin position="1"/>
        <end position="30"/>
    </location>
</feature>
<accession>A0ABC8AU07</accession>